<evidence type="ECO:0000256" key="2">
    <source>
        <dbReference type="SAM" id="Phobius"/>
    </source>
</evidence>
<keyword evidence="2" id="KW-1133">Transmembrane helix</keyword>
<dbReference type="Proteomes" id="UP000178930">
    <property type="component" value="Unassembled WGS sequence"/>
</dbReference>
<dbReference type="STRING" id="1797532.A2729_03360"/>
<dbReference type="InterPro" id="IPR045782">
    <property type="entry name" value="TrbL_3"/>
</dbReference>
<sequence length="1047" mass="117454">MAGVLVLFLVVGILGISQNIFAAPPIIIPTAADHDRDGYSNVFERANGSDPEDAQSIPIDTTTGLPLKQDQSSTDQNAKPKNDQPFESFFVDILGVFVGWIIGLLGSLITLLAGALAKLMAYNDFIKASAVQTGWTIVRDVSNLFFVLILLIIAIGTILRIENYSFKKLLPKVIIMAVLVNFSKTIAGLIIDFAQVVMMTFAASFIAIISGNLFGTLHIQDIIQQGKEAAQSSGEDIGFINLAVTGLIAILMLIVAAMVILVILVVILMRMIMLWILVVLSPLAYILAAFPQGQRYAQQWWQEFSKYVIIGPVLAFFLWLSFSIAGEGGAIRVNELQQEQVQNLNGVAQSSGVDARIFTGIGNIDNFLSYIIGIGMLMGALMITQQMGVAGGSFAGSMFNRIRQGGLVMLKAPFAPIRGAAKLGWKGIKAGRDVGLEVLGARTGIELRPSKWKEGWETSRKKHREEREYEMYKTASRREGLFGALATPGHAFTTYYRLTGREGRPSGFRKIYDEGFAGGKYIKNVEQLEAAEANQRRAKIALDNGDLYEAGLKFKTGERFEEFLKRAPEDLSEEEKKNAFQGIENRVKREFSDRPEELVDITKDKMKSEAQELEIKAQALMNGDFSDNQKQKRSDVLAAKRNEQIELQRVIAIKNRNKEDTTKEQQLLKAIKDEIKNLSQLKPTAEERKENKEINAKEIGNYLQQTQDIRMVADQPLRSEIERKSDYESASRTVDELGKIIAETRPEVNYELRRQQRLAIAQEKKDMTTDSSDELISIFEDAKKNGDVNRMGAALLRLTETANENEIFNTYGYRSDALGLKDLTYEQLVGKRGMSRQRANQLGYDYDKLSEGGMSEEQALALANDISYAAEDINHWQVARAVGIKNGRQVFQDEDDRLIEVMAETRKTDFENFLRRSNRLAFGYEVPEGATREERAANFRRTGKREFFNSPFGLAFFREHAPKFEKRLDAGRFNVNWAINLSSKTGRPEVEDLINKMPEQERIIAQRIYNLINQFAGEEQGKDPFGDLKRIISDVKTGQIGGKTRRE</sequence>
<organism evidence="3 4">
    <name type="scientific">Candidatus Buchananbacteria bacterium RIFCSPHIGHO2_01_FULL_39_14</name>
    <dbReference type="NCBI Taxonomy" id="1797532"/>
    <lineage>
        <taxon>Bacteria</taxon>
        <taxon>Candidatus Buchananiibacteriota</taxon>
    </lineage>
</organism>
<evidence type="ECO:0000313" key="4">
    <source>
        <dbReference type="Proteomes" id="UP000178930"/>
    </source>
</evidence>
<comment type="caution">
    <text evidence="3">The sequence shown here is derived from an EMBL/GenBank/DDBJ whole genome shotgun (WGS) entry which is preliminary data.</text>
</comment>
<dbReference type="Pfam" id="PF19590">
    <property type="entry name" value="TrbL_3"/>
    <property type="match status" value="1"/>
</dbReference>
<dbReference type="AlphaFoldDB" id="A0A1G1XYC3"/>
<feature type="transmembrane region" description="Helical" evidence="2">
    <location>
        <begin position="89"/>
        <end position="112"/>
    </location>
</feature>
<feature type="coiled-coil region" evidence="1">
    <location>
        <begin position="668"/>
        <end position="695"/>
    </location>
</feature>
<dbReference type="EMBL" id="MHIB01000006">
    <property type="protein sequence ID" value="OGY45069.1"/>
    <property type="molecule type" value="Genomic_DNA"/>
</dbReference>
<feature type="transmembrane region" description="Helical" evidence="2">
    <location>
        <begin position="367"/>
        <end position="384"/>
    </location>
</feature>
<evidence type="ECO:0000313" key="3">
    <source>
        <dbReference type="EMBL" id="OGY45069.1"/>
    </source>
</evidence>
<accession>A0A1G1XYC3</accession>
<feature type="transmembrane region" description="Helical" evidence="2">
    <location>
        <begin position="272"/>
        <end position="292"/>
    </location>
</feature>
<protein>
    <submittedName>
        <fullName evidence="3">Uncharacterized protein</fullName>
    </submittedName>
</protein>
<feature type="transmembrane region" description="Helical" evidence="2">
    <location>
        <begin position="304"/>
        <end position="325"/>
    </location>
</feature>
<evidence type="ECO:0000256" key="1">
    <source>
        <dbReference type="SAM" id="Coils"/>
    </source>
</evidence>
<feature type="transmembrane region" description="Helical" evidence="2">
    <location>
        <begin position="197"/>
        <end position="219"/>
    </location>
</feature>
<name>A0A1G1XYC3_9BACT</name>
<keyword evidence="1" id="KW-0175">Coiled coil</keyword>
<reference evidence="3 4" key="1">
    <citation type="journal article" date="2016" name="Nat. Commun.">
        <title>Thousands of microbial genomes shed light on interconnected biogeochemical processes in an aquifer system.</title>
        <authorList>
            <person name="Anantharaman K."/>
            <person name="Brown C.T."/>
            <person name="Hug L.A."/>
            <person name="Sharon I."/>
            <person name="Castelle C.J."/>
            <person name="Probst A.J."/>
            <person name="Thomas B.C."/>
            <person name="Singh A."/>
            <person name="Wilkins M.J."/>
            <person name="Karaoz U."/>
            <person name="Brodie E.L."/>
            <person name="Williams K.H."/>
            <person name="Hubbard S.S."/>
            <person name="Banfield J.F."/>
        </authorList>
    </citation>
    <scope>NUCLEOTIDE SEQUENCE [LARGE SCALE GENOMIC DNA]</scope>
</reference>
<gene>
    <name evidence="3" type="ORF">A2729_03360</name>
</gene>
<proteinExistence type="predicted"/>
<keyword evidence="2" id="KW-0472">Membrane</keyword>
<feature type="transmembrane region" description="Helical" evidence="2">
    <location>
        <begin position="173"/>
        <end position="191"/>
    </location>
</feature>
<feature type="transmembrane region" description="Helical" evidence="2">
    <location>
        <begin position="144"/>
        <end position="161"/>
    </location>
</feature>
<keyword evidence="2" id="KW-0812">Transmembrane</keyword>
<feature type="transmembrane region" description="Helical" evidence="2">
    <location>
        <begin position="239"/>
        <end position="266"/>
    </location>
</feature>